<dbReference type="GO" id="GO:0005634">
    <property type="term" value="C:nucleus"/>
    <property type="evidence" value="ECO:0007669"/>
    <property type="project" value="TreeGrafter"/>
</dbReference>
<feature type="domain" description="PARG helical" evidence="5">
    <location>
        <begin position="76"/>
        <end position="178"/>
    </location>
</feature>
<dbReference type="EC" id="3.2.1.143" evidence="2"/>
<evidence type="ECO:0000259" key="4">
    <source>
        <dbReference type="Pfam" id="PF05028"/>
    </source>
</evidence>
<organism evidence="6 7">
    <name type="scientific">Gregarina niphandrodes</name>
    <name type="common">Septate eugregarine</name>
    <dbReference type="NCBI Taxonomy" id="110365"/>
    <lineage>
        <taxon>Eukaryota</taxon>
        <taxon>Sar</taxon>
        <taxon>Alveolata</taxon>
        <taxon>Apicomplexa</taxon>
        <taxon>Conoidasida</taxon>
        <taxon>Gregarinasina</taxon>
        <taxon>Eugregarinorida</taxon>
        <taxon>Gregarinidae</taxon>
        <taxon>Gregarina</taxon>
    </lineage>
</organism>
<comment type="similarity">
    <text evidence="1">Belongs to the poly(ADP-ribose) glycohydrolase family.</text>
</comment>
<evidence type="ECO:0000313" key="6">
    <source>
        <dbReference type="EMBL" id="EZG45595.1"/>
    </source>
</evidence>
<dbReference type="GO" id="GO:0005975">
    <property type="term" value="P:carbohydrate metabolic process"/>
    <property type="evidence" value="ECO:0007669"/>
    <property type="project" value="InterPro"/>
</dbReference>
<dbReference type="GO" id="GO:0005737">
    <property type="term" value="C:cytoplasm"/>
    <property type="evidence" value="ECO:0007669"/>
    <property type="project" value="TreeGrafter"/>
</dbReference>
<dbReference type="GO" id="GO:0009225">
    <property type="term" value="P:nucleotide-sugar metabolic process"/>
    <property type="evidence" value="ECO:0007669"/>
    <property type="project" value="TreeGrafter"/>
</dbReference>
<comment type="caution">
    <text evidence="6">The sequence shown here is derived from an EMBL/GenBank/DDBJ whole genome shotgun (WGS) entry which is preliminary data.</text>
</comment>
<dbReference type="eggNOG" id="KOG2064">
    <property type="taxonomic scope" value="Eukaryota"/>
</dbReference>
<dbReference type="GO" id="GO:0006282">
    <property type="term" value="P:regulation of DNA repair"/>
    <property type="evidence" value="ECO:0007669"/>
    <property type="project" value="InterPro"/>
</dbReference>
<dbReference type="RefSeq" id="XP_011132471.1">
    <property type="nucleotide sequence ID" value="XM_011134169.1"/>
</dbReference>
<reference evidence="6" key="1">
    <citation type="submission" date="2013-12" db="EMBL/GenBank/DDBJ databases">
        <authorList>
            <person name="Omoto C.K."/>
            <person name="Sibley D."/>
            <person name="Venepally P."/>
            <person name="Hadjithomas M."/>
            <person name="Karamycheva S."/>
            <person name="Brunk B."/>
            <person name="Roos D."/>
            <person name="Caler E."/>
            <person name="Lorenzi H."/>
        </authorList>
    </citation>
    <scope>NUCLEOTIDE SEQUENCE</scope>
</reference>
<dbReference type="Pfam" id="PF20811">
    <property type="entry name" value="PARG_cat_N"/>
    <property type="match status" value="1"/>
</dbReference>
<accession>A0A023B0X5</accession>
<dbReference type="InterPro" id="IPR046372">
    <property type="entry name" value="PARG_cat_C"/>
</dbReference>
<dbReference type="VEuPathDB" id="CryptoDB:GNI_137840"/>
<dbReference type="Proteomes" id="UP000019763">
    <property type="component" value="Unassembled WGS sequence"/>
</dbReference>
<keyword evidence="3" id="KW-0378">Hydrolase</keyword>
<dbReference type="InterPro" id="IPR048362">
    <property type="entry name" value="PARG_helical"/>
</dbReference>
<gene>
    <name evidence="6" type="ORF">GNI_137840</name>
</gene>
<dbReference type="EMBL" id="AFNH02001019">
    <property type="protein sequence ID" value="EZG45595.1"/>
    <property type="molecule type" value="Genomic_DNA"/>
</dbReference>
<dbReference type="PANTHER" id="PTHR12837">
    <property type="entry name" value="POLY ADP-RIBOSE GLYCOHYDROLASE"/>
    <property type="match status" value="1"/>
</dbReference>
<dbReference type="AlphaFoldDB" id="A0A023B0X5"/>
<evidence type="ECO:0000259" key="5">
    <source>
        <dbReference type="Pfam" id="PF20811"/>
    </source>
</evidence>
<dbReference type="GO" id="GO:1990966">
    <property type="term" value="P:ATP generation from poly-ADP-D-ribose"/>
    <property type="evidence" value="ECO:0007669"/>
    <property type="project" value="TreeGrafter"/>
</dbReference>
<sequence length="476" mass="52965">MLPSSPSQRCYDRFSVLDSVQEEGLVPVFALLKEILKRDILEANQLTDALDTISNSLRGTSGVAGDYGMLQTCVQEHPDFFTRTWPAICRAALQMPELFPEGGIRALDRTNTRHRLSRRQCACLIAHQFLCSLPPPPWRDGFYDFSVWYASSQRHPIAVKIYLSALFTYFDRLQEELEETSWKERRCQDGILGCVEYSLHSLSSSETCMPETWSAISLAPLRVEVVERFNTEYQECRWQEGAVVVSANKDIGFGQSATQEEVFMGNSPEACVAVLITPTLADDQVLVVRGAAPVFRISGCRRNLTASVIKGETDQEIHVDRRGGGMMLLMDALELDATSGSSSNAIGDVTDGILPDLRRGNVDREVRKAYTAFSAWGDKEYQQTVWSGLWGCGAFDGDPGIKTIVLWIAASLAGKKLCLVCDGSHDGFSQQLNCLIASSASWTVADLKKRIDNIPRTVGRMDTMRWLVQPVERLPD</sequence>
<keyword evidence="7" id="KW-1185">Reference proteome</keyword>
<evidence type="ECO:0000313" key="7">
    <source>
        <dbReference type="Proteomes" id="UP000019763"/>
    </source>
</evidence>
<dbReference type="GeneID" id="22914895"/>
<proteinExistence type="inferred from homology"/>
<evidence type="ECO:0000256" key="1">
    <source>
        <dbReference type="ARBA" id="ARBA00009545"/>
    </source>
</evidence>
<dbReference type="InterPro" id="IPR007724">
    <property type="entry name" value="Poly_GlycHdrlase"/>
</dbReference>
<feature type="domain" description="PARG catalytic Macro" evidence="4">
    <location>
        <begin position="238"/>
        <end position="421"/>
    </location>
</feature>
<dbReference type="OMA" id="FTGHGRT"/>
<dbReference type="OrthoDB" id="329157at2759"/>
<evidence type="ECO:0000256" key="3">
    <source>
        <dbReference type="ARBA" id="ARBA00022801"/>
    </source>
</evidence>
<dbReference type="PANTHER" id="PTHR12837:SF0">
    <property type="entry name" value="POLY(ADP-RIBOSE) GLYCOHYDROLASE"/>
    <property type="match status" value="1"/>
</dbReference>
<evidence type="ECO:0000256" key="2">
    <source>
        <dbReference type="ARBA" id="ARBA00012255"/>
    </source>
</evidence>
<protein>
    <recommendedName>
        <fullName evidence="2">poly(ADP-ribose) glycohydrolase</fullName>
        <ecNumber evidence="2">3.2.1.143</ecNumber>
    </recommendedName>
</protein>
<dbReference type="GO" id="GO:0004649">
    <property type="term" value="F:poly(ADP-ribose) glycohydrolase activity"/>
    <property type="evidence" value="ECO:0007669"/>
    <property type="project" value="UniProtKB-EC"/>
</dbReference>
<dbReference type="Pfam" id="PF05028">
    <property type="entry name" value="PARG_cat_C"/>
    <property type="match status" value="1"/>
</dbReference>
<name>A0A023B0X5_GRENI</name>